<dbReference type="EMBL" id="AP019860">
    <property type="protein sequence ID" value="BBM85318.1"/>
    <property type="molecule type" value="Genomic_DNA"/>
</dbReference>
<dbReference type="PROSITE" id="PS51257">
    <property type="entry name" value="PROKAR_LIPOPROTEIN"/>
    <property type="match status" value="1"/>
</dbReference>
<accession>A0A5S9INT0</accession>
<evidence type="ECO:0008006" key="3">
    <source>
        <dbReference type="Google" id="ProtNLM"/>
    </source>
</evidence>
<gene>
    <name evidence="1" type="ORF">UABAM_03684</name>
</gene>
<evidence type="ECO:0000313" key="1">
    <source>
        <dbReference type="EMBL" id="BBM85318.1"/>
    </source>
</evidence>
<reference evidence="1 2" key="1">
    <citation type="submission" date="2019-08" db="EMBL/GenBank/DDBJ databases">
        <title>Complete genome sequence of Candidatus Uab amorphum.</title>
        <authorList>
            <person name="Shiratori T."/>
            <person name="Suzuki S."/>
            <person name="Kakizawa Y."/>
            <person name="Ishida K."/>
        </authorList>
    </citation>
    <scope>NUCLEOTIDE SEQUENCE [LARGE SCALE GENOMIC DNA]</scope>
    <source>
        <strain evidence="1 2">SRT547</strain>
    </source>
</reference>
<name>A0A5S9INT0_UABAM</name>
<dbReference type="Gene3D" id="1.25.40.10">
    <property type="entry name" value="Tetratricopeptide repeat domain"/>
    <property type="match status" value="1"/>
</dbReference>
<organism evidence="1 2">
    <name type="scientific">Uabimicrobium amorphum</name>
    <dbReference type="NCBI Taxonomy" id="2596890"/>
    <lineage>
        <taxon>Bacteria</taxon>
        <taxon>Pseudomonadati</taxon>
        <taxon>Planctomycetota</taxon>
        <taxon>Candidatus Uabimicrobiia</taxon>
        <taxon>Candidatus Uabimicrobiales</taxon>
        <taxon>Candidatus Uabimicrobiaceae</taxon>
        <taxon>Candidatus Uabimicrobium</taxon>
    </lineage>
</organism>
<evidence type="ECO:0000313" key="2">
    <source>
        <dbReference type="Proteomes" id="UP000326354"/>
    </source>
</evidence>
<dbReference type="AlphaFoldDB" id="A0A5S9INT0"/>
<dbReference type="KEGG" id="uam:UABAM_03684"/>
<dbReference type="Proteomes" id="UP000326354">
    <property type="component" value="Chromosome"/>
</dbReference>
<proteinExistence type="predicted"/>
<sequence>MRIVIGFILVLLVGCSDSLEQKAKEAVKQKKYLKAHSLYKRAIANKPRKEKLYTGLQETIALVIHQGVKHIKENKFNEAINTLNPVALDKEYPSVDAKVGLGIAYLNSYKMNKENIFRGFLLFMSALKQSKMRIPMTGIHKDILAWLVEKGLSKEDILHYNFRKTYDVGTVYRQFLFYNIVQEIMKQKSAPRPEFLAQEQDEKILHLHNLLVWCVHNMKVVSPQNKYCAPVSSAWNILRGYGSKEQRDVCFAFLCQQLKLPCYFLQANGTIYPIVKVNDKWICIDFSSHSFLLHEKNYTFSLPQLLKTLKANETGKIWLVFPPRSIVPRMSILTRLHLFYKIESPEFYYDINQHATRVYKDLGTEFSVANVQNLITNSDKLNVQIYEKPIEIWSKYNHNKDEKFIKNWQDKAPIDGMTIQMILLSVTGQKFYTKNFIEEIKKPKNEEFFLYYNAWGLKNIGEIDAAQKKFLLYLEKYKGGFWEENVKMHLGQIDFWQEKQESTYYKETFLKDSYFVK</sequence>
<protein>
    <recommendedName>
        <fullName evidence="3">Transglutaminase-like domain-containing protein</fullName>
    </recommendedName>
</protein>
<keyword evidence="2" id="KW-1185">Reference proteome</keyword>
<dbReference type="RefSeq" id="WP_151969428.1">
    <property type="nucleotide sequence ID" value="NZ_AP019860.1"/>
</dbReference>
<dbReference type="InterPro" id="IPR011990">
    <property type="entry name" value="TPR-like_helical_dom_sf"/>
</dbReference>